<evidence type="ECO:0000313" key="2">
    <source>
        <dbReference type="Proteomes" id="UP000326340"/>
    </source>
</evidence>
<sequence length="143" mass="16062">MTLHSLTDKQRQRLKALQLYLNEPEPVLICRPCGYALKLFGERVSRHLAEKHDVLKTQRRGLSALVKSLYRTASDDLVCCYLSKAYGIKDSRKADGWQRDQIHSGVLLQSWLQNTHDAERAHLASGLRATATATATGPVDMAF</sequence>
<protein>
    <submittedName>
        <fullName evidence="1">Uncharacterized protein</fullName>
    </submittedName>
</protein>
<dbReference type="OrthoDB" id="4847297at2759"/>
<comment type="caution">
    <text evidence="1">The sequence shown here is derived from an EMBL/GenBank/DDBJ whole genome shotgun (WGS) entry which is preliminary data.</text>
</comment>
<organism evidence="1 2">
    <name type="scientific">Colletotrichum shisoi</name>
    <dbReference type="NCBI Taxonomy" id="2078593"/>
    <lineage>
        <taxon>Eukaryota</taxon>
        <taxon>Fungi</taxon>
        <taxon>Dikarya</taxon>
        <taxon>Ascomycota</taxon>
        <taxon>Pezizomycotina</taxon>
        <taxon>Sordariomycetes</taxon>
        <taxon>Hypocreomycetidae</taxon>
        <taxon>Glomerellales</taxon>
        <taxon>Glomerellaceae</taxon>
        <taxon>Colletotrichum</taxon>
        <taxon>Colletotrichum destructivum species complex</taxon>
    </lineage>
</organism>
<dbReference type="InterPro" id="IPR022698">
    <property type="entry name" value="OrsD"/>
</dbReference>
<dbReference type="Proteomes" id="UP000326340">
    <property type="component" value="Unassembled WGS sequence"/>
</dbReference>
<name>A0A5Q4BCP0_9PEZI</name>
<dbReference type="Pfam" id="PF12013">
    <property type="entry name" value="OrsD"/>
    <property type="match status" value="1"/>
</dbReference>
<proteinExistence type="predicted"/>
<dbReference type="EMBL" id="PUHP01002322">
    <property type="protein sequence ID" value="TQN64491.1"/>
    <property type="molecule type" value="Genomic_DNA"/>
</dbReference>
<reference evidence="1 2" key="1">
    <citation type="journal article" date="2019" name="Sci. Rep.">
        <title>Colletotrichum shisoi sp. nov., an anthracnose pathogen of Perilla frutescens in Japan: molecular phylogenetic, morphological and genomic evidence.</title>
        <authorList>
            <person name="Gan P."/>
            <person name="Tsushima A."/>
            <person name="Hiroyama R."/>
            <person name="Narusaka M."/>
            <person name="Takano Y."/>
            <person name="Narusaka Y."/>
            <person name="Kawaradani M."/>
            <person name="Damm U."/>
            <person name="Shirasu K."/>
        </authorList>
    </citation>
    <scope>NUCLEOTIDE SEQUENCE [LARGE SCALE GENOMIC DNA]</scope>
    <source>
        <strain evidence="1 2">PG-2018a</strain>
    </source>
</reference>
<dbReference type="AlphaFoldDB" id="A0A5Q4BCP0"/>
<evidence type="ECO:0000313" key="1">
    <source>
        <dbReference type="EMBL" id="TQN64491.1"/>
    </source>
</evidence>
<accession>A0A5Q4BCP0</accession>
<gene>
    <name evidence="1" type="ORF">CSHISOI_10930</name>
</gene>
<keyword evidence="2" id="KW-1185">Reference proteome</keyword>